<sequence>MINSPFTQWEGDDLHGRRPVLTSVWVNLDILFPRPADAPRHVIETGLDLTGVVPGRLHGRFPSIEGDWYGIVNYEIGYADGRRDKLHLVDQFVPFNVLRKRE</sequence>
<accession>A0A2V4ACR9</accession>
<evidence type="ECO:0000313" key="2">
    <source>
        <dbReference type="Proteomes" id="UP000249915"/>
    </source>
</evidence>
<dbReference type="EMBL" id="MASW01000018">
    <property type="protein sequence ID" value="PXY16897.1"/>
    <property type="molecule type" value="Genomic_DNA"/>
</dbReference>
<dbReference type="RefSeq" id="WP_075848209.1">
    <property type="nucleotide sequence ID" value="NZ_MASW01000018.1"/>
</dbReference>
<gene>
    <name evidence="1" type="ORF">BAY60_35220</name>
</gene>
<keyword evidence="2" id="KW-1185">Reference proteome</keyword>
<evidence type="ECO:0000313" key="1">
    <source>
        <dbReference type="EMBL" id="PXY16897.1"/>
    </source>
</evidence>
<name>A0A2V4ACR9_9PSEU</name>
<protein>
    <submittedName>
        <fullName evidence="1">Uncharacterized protein</fullName>
    </submittedName>
</protein>
<comment type="caution">
    <text evidence="1">The sequence shown here is derived from an EMBL/GenBank/DDBJ whole genome shotgun (WGS) entry which is preliminary data.</text>
</comment>
<organism evidence="1 2">
    <name type="scientific">Prauserella muralis</name>
    <dbReference type="NCBI Taxonomy" id="588067"/>
    <lineage>
        <taxon>Bacteria</taxon>
        <taxon>Bacillati</taxon>
        <taxon>Actinomycetota</taxon>
        <taxon>Actinomycetes</taxon>
        <taxon>Pseudonocardiales</taxon>
        <taxon>Pseudonocardiaceae</taxon>
        <taxon>Prauserella</taxon>
    </lineage>
</organism>
<proteinExistence type="predicted"/>
<dbReference type="Proteomes" id="UP000249915">
    <property type="component" value="Unassembled WGS sequence"/>
</dbReference>
<dbReference type="AlphaFoldDB" id="A0A2V4ACR9"/>
<dbReference type="OrthoDB" id="4377352at2"/>
<reference evidence="1 2" key="1">
    <citation type="submission" date="2016-07" db="EMBL/GenBank/DDBJ databases">
        <title>Draft genome sequence of Prauserella muralis DSM 45305, isolated from a mould-covered wall in an indoor environment.</title>
        <authorList>
            <person name="Ruckert C."/>
            <person name="Albersmeier A."/>
            <person name="Jiang C.-L."/>
            <person name="Jiang Y."/>
            <person name="Kalinowski J."/>
            <person name="Schneider O."/>
            <person name="Winkler A."/>
            <person name="Zotchev S.B."/>
        </authorList>
    </citation>
    <scope>NUCLEOTIDE SEQUENCE [LARGE SCALE GENOMIC DNA]</scope>
    <source>
        <strain evidence="1 2">DSM 45305</strain>
    </source>
</reference>